<evidence type="ECO:0000313" key="2">
    <source>
        <dbReference type="Proteomes" id="UP000295258"/>
    </source>
</evidence>
<evidence type="ECO:0008006" key="3">
    <source>
        <dbReference type="Google" id="ProtNLM"/>
    </source>
</evidence>
<reference evidence="1 2" key="1">
    <citation type="submission" date="2019-03" db="EMBL/GenBank/DDBJ databases">
        <title>Draft genome sequences of novel Actinobacteria.</title>
        <authorList>
            <person name="Sahin N."/>
            <person name="Ay H."/>
            <person name="Saygin H."/>
        </authorList>
    </citation>
    <scope>NUCLEOTIDE SEQUENCE [LARGE SCALE GENOMIC DNA]</scope>
    <source>
        <strain evidence="1 2">KC310</strain>
    </source>
</reference>
<sequence length="115" mass="12343">MLDDVLAGLYLAVDSDGRLRWLGKAHRNGGVGARLREHLAHPERARVYSELFVVAADPFGPSKALTAAEGKAADLLALRGRMGSRTWPSSEGWLTLLTSYSAPGLGQQRNTGASR</sequence>
<comment type="caution">
    <text evidence="1">The sequence shown here is derived from an EMBL/GenBank/DDBJ whole genome shotgun (WGS) entry which is preliminary data.</text>
</comment>
<name>A0A4R4VWF3_9ACTN</name>
<dbReference type="AlphaFoldDB" id="A0A4R4VWF3"/>
<proteinExistence type="predicted"/>
<gene>
    <name evidence="1" type="ORF">E1292_13990</name>
</gene>
<protein>
    <recommendedName>
        <fullName evidence="3">GIY-YIG nuclease family protein</fullName>
    </recommendedName>
</protein>
<accession>A0A4R4VWF3</accession>
<organism evidence="1 2">
    <name type="scientific">Nonomuraea deserti</name>
    <dbReference type="NCBI Taxonomy" id="1848322"/>
    <lineage>
        <taxon>Bacteria</taxon>
        <taxon>Bacillati</taxon>
        <taxon>Actinomycetota</taxon>
        <taxon>Actinomycetes</taxon>
        <taxon>Streptosporangiales</taxon>
        <taxon>Streptosporangiaceae</taxon>
        <taxon>Nonomuraea</taxon>
    </lineage>
</organism>
<keyword evidence="2" id="KW-1185">Reference proteome</keyword>
<dbReference type="Proteomes" id="UP000295258">
    <property type="component" value="Unassembled WGS sequence"/>
</dbReference>
<dbReference type="EMBL" id="SMKO01000028">
    <property type="protein sequence ID" value="TDD07144.1"/>
    <property type="molecule type" value="Genomic_DNA"/>
</dbReference>
<dbReference type="RefSeq" id="WP_132595567.1">
    <property type="nucleotide sequence ID" value="NZ_SMKO01000028.1"/>
</dbReference>
<evidence type="ECO:0000313" key="1">
    <source>
        <dbReference type="EMBL" id="TDD07144.1"/>
    </source>
</evidence>